<accession>A0A484B7C4</accession>
<evidence type="ECO:0008006" key="5">
    <source>
        <dbReference type="Google" id="ProtNLM"/>
    </source>
</evidence>
<evidence type="ECO:0000256" key="1">
    <source>
        <dbReference type="SAM" id="MobiDB-lite"/>
    </source>
</evidence>
<feature type="compositionally biased region" description="Basic residues" evidence="1">
    <location>
        <begin position="268"/>
        <end position="280"/>
    </location>
</feature>
<keyword evidence="2" id="KW-0812">Transmembrane</keyword>
<protein>
    <recommendedName>
        <fullName evidence="5">Tetraspanin</fullName>
    </recommendedName>
</protein>
<comment type="caution">
    <text evidence="3">The sequence shown here is derived from an EMBL/GenBank/DDBJ whole genome shotgun (WGS) entry which is preliminary data.</text>
</comment>
<feature type="compositionally biased region" description="Acidic residues" evidence="1">
    <location>
        <begin position="248"/>
        <end position="259"/>
    </location>
</feature>
<keyword evidence="4" id="KW-1185">Reference proteome</keyword>
<dbReference type="Proteomes" id="UP000295192">
    <property type="component" value="Unassembled WGS sequence"/>
</dbReference>
<sequence>MLSQQQQQEQQQQEQEQEQQLLYSTVGMTKVRRCLSVSPGLVIEIHILLVGVAIFFLFDLYNHASRRSVEGLNTSISLVGLSPRVTLARAITLCIVIVNSILGMRLSRSMTIFKFFVYMLLGAYAAYLSLSIAMSRFLYANRFRYFTDMMLQYLWHNGRYKEIELLYDCCGMHGVIDYILTERPWSKDVCCGLPLCKGCGEPFYEDMNTIERQIARDNIALCIASIIGLVFVLIRKMSVVIVEDPYESESSDYSEDDTSELPPLRSTRNLKKRKQTKGTSKKTTLPESVL</sequence>
<dbReference type="OrthoDB" id="7869716at2759"/>
<keyword evidence="2" id="KW-1133">Transmembrane helix</keyword>
<feature type="region of interest" description="Disordered" evidence="1">
    <location>
        <begin position="248"/>
        <end position="290"/>
    </location>
</feature>
<dbReference type="AlphaFoldDB" id="A0A484B7C4"/>
<organism evidence="3 4">
    <name type="scientific">Drosophila navojoa</name>
    <name type="common">Fruit fly</name>
    <dbReference type="NCBI Taxonomy" id="7232"/>
    <lineage>
        <taxon>Eukaryota</taxon>
        <taxon>Metazoa</taxon>
        <taxon>Ecdysozoa</taxon>
        <taxon>Arthropoda</taxon>
        <taxon>Hexapoda</taxon>
        <taxon>Insecta</taxon>
        <taxon>Pterygota</taxon>
        <taxon>Neoptera</taxon>
        <taxon>Endopterygota</taxon>
        <taxon>Diptera</taxon>
        <taxon>Brachycera</taxon>
        <taxon>Muscomorpha</taxon>
        <taxon>Ephydroidea</taxon>
        <taxon>Drosophilidae</taxon>
        <taxon>Drosophila</taxon>
    </lineage>
</organism>
<feature type="transmembrane region" description="Helical" evidence="2">
    <location>
        <begin position="115"/>
        <end position="139"/>
    </location>
</feature>
<evidence type="ECO:0000256" key="2">
    <source>
        <dbReference type="SAM" id="Phobius"/>
    </source>
</evidence>
<evidence type="ECO:0000313" key="3">
    <source>
        <dbReference type="EMBL" id="TDG44534.1"/>
    </source>
</evidence>
<reference evidence="3 4" key="1">
    <citation type="journal article" date="2019" name="J. Hered.">
        <title>An Improved Genome Assembly for Drosophila navojoa, the Basal Species in the mojavensis Cluster.</title>
        <authorList>
            <person name="Vanderlinde T."/>
            <person name="Dupim E.G."/>
            <person name="Nazario-Yepiz N.O."/>
            <person name="Carvalho A.B."/>
        </authorList>
    </citation>
    <scope>NUCLEOTIDE SEQUENCE [LARGE SCALE GENOMIC DNA]</scope>
    <source>
        <strain evidence="3">Navoj_Jal97</strain>
        <tissue evidence="3">Whole organism</tissue>
    </source>
</reference>
<feature type="transmembrane region" description="Helical" evidence="2">
    <location>
        <begin position="81"/>
        <end position="103"/>
    </location>
</feature>
<dbReference type="OMA" id="KLTEYLW"/>
<name>A0A484B7C4_DRONA</name>
<evidence type="ECO:0000313" key="4">
    <source>
        <dbReference type="Proteomes" id="UP000295192"/>
    </source>
</evidence>
<keyword evidence="2" id="KW-0472">Membrane</keyword>
<feature type="transmembrane region" description="Helical" evidence="2">
    <location>
        <begin position="41"/>
        <end position="61"/>
    </location>
</feature>
<proteinExistence type="predicted"/>
<gene>
    <name evidence="3" type="ORF">AWZ03_009038</name>
</gene>
<dbReference type="EMBL" id="LSRL02000101">
    <property type="protein sequence ID" value="TDG44534.1"/>
    <property type="molecule type" value="Genomic_DNA"/>
</dbReference>